<reference evidence="1 2" key="1">
    <citation type="submission" date="2015-07" db="EMBL/GenBank/DDBJ databases">
        <title>Isolation and characterization of JD18-a novel lytic bacteriophage for Klebsiella pneumoniae.</title>
        <authorList>
            <person name="Fan J."/>
            <person name="Zhang X."/>
            <person name="Guo X."/>
            <person name="He P."/>
            <person name="Zhang Y."/>
        </authorList>
    </citation>
    <scope>NUCLEOTIDE SEQUENCE [LARGE SCALE GENOMIC DNA]</scope>
</reference>
<dbReference type="EMBL" id="KT239446">
    <property type="protein sequence ID" value="AKY01990.1"/>
    <property type="molecule type" value="Genomic_DNA"/>
</dbReference>
<gene>
    <name evidence="1" type="ORF">JD18_119</name>
</gene>
<protein>
    <submittedName>
        <fullName evidence="1">Uncharacterized protein</fullName>
    </submittedName>
</protein>
<evidence type="ECO:0000313" key="2">
    <source>
        <dbReference type="Proteomes" id="UP000204179"/>
    </source>
</evidence>
<dbReference type="GeneID" id="26518534"/>
<sequence>MSNLYLPSEPPVYNYVYKFDQTDYVLIPGMVCAAGTMITLIIIDVMNLAEISSTSLVNVILLTWGLIGLLGLGLIELFRWVKYVKHNCERKAEWKEQCKNLTLEWNRKKSFEFIKEVRRK</sequence>
<dbReference type="KEGG" id="vg:26518534"/>
<dbReference type="RefSeq" id="YP_009190700.1">
    <property type="nucleotide sequence ID" value="NC_028686.1"/>
</dbReference>
<dbReference type="Proteomes" id="UP000204179">
    <property type="component" value="Segment"/>
</dbReference>
<organism evidence="1 2">
    <name type="scientific">Klebsiella phage JD18</name>
    <dbReference type="NCBI Taxonomy" id="1698360"/>
    <lineage>
        <taxon>Viruses</taxon>
        <taxon>Duplodnaviria</taxon>
        <taxon>Heunggongvirae</taxon>
        <taxon>Uroviricota</taxon>
        <taxon>Caudoviricetes</taxon>
        <taxon>Pantevenvirales</taxon>
        <taxon>Straboviridae</taxon>
        <taxon>Tevenvirinae</taxon>
        <taxon>Jiaodavirus</taxon>
        <taxon>Jiaodavirus jd18</taxon>
    </lineage>
</organism>
<keyword evidence="2" id="KW-1185">Reference proteome</keyword>
<proteinExistence type="predicted"/>
<accession>A0A0K1Y5A1</accession>
<name>A0A0K1Y5A1_9CAUD</name>
<evidence type="ECO:0000313" key="1">
    <source>
        <dbReference type="EMBL" id="AKY01990.1"/>
    </source>
</evidence>